<reference evidence="3" key="1">
    <citation type="submission" date="2016-04" db="EMBL/GenBank/DDBJ databases">
        <authorList>
            <person name="Chen L."/>
            <person name="Zhuang W."/>
            <person name="Wang G."/>
        </authorList>
    </citation>
    <scope>NUCLEOTIDE SEQUENCE [LARGE SCALE GENOMIC DNA]</scope>
    <source>
        <strain evidence="3">208</strain>
    </source>
</reference>
<feature type="region of interest" description="Disordered" evidence="1">
    <location>
        <begin position="1"/>
        <end position="68"/>
    </location>
</feature>
<proteinExistence type="predicted"/>
<dbReference type="AlphaFoldDB" id="A0A1V9FDK7"/>
<protein>
    <submittedName>
        <fullName evidence="2">Uncharacterized protein</fullName>
    </submittedName>
</protein>
<organism evidence="2 3">
    <name type="scientific">Niastella populi</name>
    <dbReference type="NCBI Taxonomy" id="550983"/>
    <lineage>
        <taxon>Bacteria</taxon>
        <taxon>Pseudomonadati</taxon>
        <taxon>Bacteroidota</taxon>
        <taxon>Chitinophagia</taxon>
        <taxon>Chitinophagales</taxon>
        <taxon>Chitinophagaceae</taxon>
        <taxon>Niastella</taxon>
    </lineage>
</organism>
<dbReference type="STRING" id="550983.A4R26_04670"/>
<evidence type="ECO:0000256" key="1">
    <source>
        <dbReference type="SAM" id="MobiDB-lite"/>
    </source>
</evidence>
<evidence type="ECO:0000313" key="3">
    <source>
        <dbReference type="Proteomes" id="UP000192276"/>
    </source>
</evidence>
<comment type="caution">
    <text evidence="2">The sequence shown here is derived from an EMBL/GenBank/DDBJ whole genome shotgun (WGS) entry which is preliminary data.</text>
</comment>
<dbReference type="Proteomes" id="UP000192276">
    <property type="component" value="Unassembled WGS sequence"/>
</dbReference>
<feature type="compositionally biased region" description="Basic and acidic residues" evidence="1">
    <location>
        <begin position="58"/>
        <end position="68"/>
    </location>
</feature>
<dbReference type="EMBL" id="LWBP01000199">
    <property type="protein sequence ID" value="OQP56458.1"/>
    <property type="molecule type" value="Genomic_DNA"/>
</dbReference>
<evidence type="ECO:0000313" key="2">
    <source>
        <dbReference type="EMBL" id="OQP56458.1"/>
    </source>
</evidence>
<keyword evidence="3" id="KW-1185">Reference proteome</keyword>
<name>A0A1V9FDK7_9BACT</name>
<gene>
    <name evidence="2" type="ORF">A4R26_04670</name>
</gene>
<sequence length="68" mass="7599">MGKDHKANGGMATTREAENLSQPTFSETVSGGTVCRKAARTGLWGERGRNEPLYPEPVYKRFDRNQKD</sequence>
<feature type="compositionally biased region" description="Polar residues" evidence="1">
    <location>
        <begin position="19"/>
        <end position="31"/>
    </location>
</feature>
<accession>A0A1V9FDK7</accession>